<dbReference type="KEGG" id="ctak:4412677_00621"/>
<keyword evidence="2" id="KW-1185">Reference proteome</keyword>
<dbReference type="EMBL" id="LT906465">
    <property type="protein sequence ID" value="SNV37088.1"/>
    <property type="molecule type" value="Genomic_DNA"/>
</dbReference>
<reference evidence="1 2" key="1">
    <citation type="submission" date="2017-06" db="EMBL/GenBank/DDBJ databases">
        <authorList>
            <consortium name="Pathogen Informatics"/>
        </authorList>
    </citation>
    <scope>NUCLEOTIDE SEQUENCE [LARGE SCALE GENOMIC DNA]</scope>
    <source>
        <strain evidence="1 2">NCTC13490</strain>
    </source>
</reference>
<evidence type="ECO:0008006" key="3">
    <source>
        <dbReference type="Google" id="ProtNLM"/>
    </source>
</evidence>
<gene>
    <name evidence="1" type="ORF">SAMEA4412677_00621</name>
</gene>
<name>A0A239WTF5_9FLAO</name>
<protein>
    <recommendedName>
        <fullName evidence="3">DUF3127 domain-containing protein</fullName>
    </recommendedName>
</protein>
<organism evidence="1 2">
    <name type="scientific">Chryseobacterium taklimakanense</name>
    <dbReference type="NCBI Taxonomy" id="536441"/>
    <lineage>
        <taxon>Bacteria</taxon>
        <taxon>Pseudomonadati</taxon>
        <taxon>Bacteroidota</taxon>
        <taxon>Flavobacteriia</taxon>
        <taxon>Flavobacteriales</taxon>
        <taxon>Weeksellaceae</taxon>
        <taxon>Chryseobacterium group</taxon>
        <taxon>Chryseobacterium</taxon>
    </lineage>
</organism>
<dbReference type="Proteomes" id="UP000215196">
    <property type="component" value="Chromosome 1"/>
</dbReference>
<evidence type="ECO:0000313" key="1">
    <source>
        <dbReference type="EMBL" id="SNV37088.1"/>
    </source>
</evidence>
<accession>A0A239WTF5</accession>
<sequence>MEEYDHILVESFITHERGKHGLVHIRPLPNQEPYTTDMYVQCSKTMSNDFPVGTKFRIKAKIIYPENKKPFVSTHYTWKYEVLKD</sequence>
<proteinExistence type="predicted"/>
<dbReference type="AlphaFoldDB" id="A0A239WTF5"/>
<evidence type="ECO:0000313" key="2">
    <source>
        <dbReference type="Proteomes" id="UP000215196"/>
    </source>
</evidence>
<dbReference type="RefSeq" id="WP_095070291.1">
    <property type="nucleotide sequence ID" value="NZ_LT906465.1"/>
</dbReference>